<dbReference type="GO" id="GO:0005524">
    <property type="term" value="F:ATP binding"/>
    <property type="evidence" value="ECO:0007669"/>
    <property type="project" value="UniProtKB-KW"/>
</dbReference>
<evidence type="ECO:0000313" key="19">
    <source>
        <dbReference type="EMBL" id="TPD60216.1"/>
    </source>
</evidence>
<evidence type="ECO:0000256" key="6">
    <source>
        <dbReference type="ARBA" id="ARBA00022553"/>
    </source>
</evidence>
<evidence type="ECO:0000256" key="15">
    <source>
        <dbReference type="SAM" id="MobiDB-lite"/>
    </source>
</evidence>
<keyword evidence="7" id="KW-0808">Transferase</keyword>
<dbReference type="SMART" id="SM00304">
    <property type="entry name" value="HAMP"/>
    <property type="match status" value="1"/>
</dbReference>
<comment type="subcellular location">
    <subcellularLocation>
        <location evidence="2">Cell inner membrane</location>
        <topology evidence="2">Multi-pass membrane protein</topology>
    </subcellularLocation>
</comment>
<dbReference type="InterPro" id="IPR003660">
    <property type="entry name" value="HAMP_dom"/>
</dbReference>
<dbReference type="Pfam" id="PF02518">
    <property type="entry name" value="HATPase_c"/>
    <property type="match status" value="1"/>
</dbReference>
<evidence type="ECO:0000256" key="12">
    <source>
        <dbReference type="ARBA" id="ARBA00022989"/>
    </source>
</evidence>
<dbReference type="SMART" id="SM00388">
    <property type="entry name" value="HisKA"/>
    <property type="match status" value="1"/>
</dbReference>
<reference evidence="20" key="1">
    <citation type="submission" date="2019-06" db="EMBL/GenBank/DDBJ databases">
        <title>The complete genome of Emcibacter congregatus ZYLT.</title>
        <authorList>
            <person name="Zhao Z."/>
        </authorList>
    </citation>
    <scope>NUCLEOTIDE SEQUENCE [LARGE SCALE GENOMIC DNA]</scope>
    <source>
        <strain evidence="20">MCCC 1A06723</strain>
    </source>
</reference>
<dbReference type="InterPro" id="IPR003661">
    <property type="entry name" value="HisK_dim/P_dom"/>
</dbReference>
<keyword evidence="10 19" id="KW-0418">Kinase</keyword>
<feature type="domain" description="HAMP" evidence="18">
    <location>
        <begin position="254"/>
        <end position="306"/>
    </location>
</feature>
<dbReference type="PANTHER" id="PTHR44936:SF5">
    <property type="entry name" value="SENSOR HISTIDINE KINASE ENVZ"/>
    <property type="match status" value="1"/>
</dbReference>
<protein>
    <recommendedName>
        <fullName evidence="3">histidine kinase</fullName>
        <ecNumber evidence="3">2.7.13.3</ecNumber>
    </recommendedName>
</protein>
<name>A0A501PKH1_9PROT</name>
<keyword evidence="5" id="KW-0997">Cell inner membrane</keyword>
<dbReference type="SUPFAM" id="SSF55874">
    <property type="entry name" value="ATPase domain of HSP90 chaperone/DNA topoisomerase II/histidine kinase"/>
    <property type="match status" value="1"/>
</dbReference>
<keyword evidence="14 16" id="KW-0472">Membrane</keyword>
<evidence type="ECO:0000259" key="18">
    <source>
        <dbReference type="PROSITE" id="PS50885"/>
    </source>
</evidence>
<evidence type="ECO:0000256" key="10">
    <source>
        <dbReference type="ARBA" id="ARBA00022777"/>
    </source>
</evidence>
<gene>
    <name evidence="19" type="ORF">FIV46_09185</name>
</gene>
<keyword evidence="4" id="KW-1003">Cell membrane</keyword>
<dbReference type="InterPro" id="IPR036890">
    <property type="entry name" value="HATPase_C_sf"/>
</dbReference>
<dbReference type="Pfam" id="PF00672">
    <property type="entry name" value="HAMP"/>
    <property type="match status" value="1"/>
</dbReference>
<dbReference type="SUPFAM" id="SSF158472">
    <property type="entry name" value="HAMP domain-like"/>
    <property type="match status" value="1"/>
</dbReference>
<evidence type="ECO:0000256" key="3">
    <source>
        <dbReference type="ARBA" id="ARBA00012438"/>
    </source>
</evidence>
<keyword evidence="6" id="KW-0597">Phosphoprotein</keyword>
<dbReference type="CDD" id="cd00075">
    <property type="entry name" value="HATPase"/>
    <property type="match status" value="1"/>
</dbReference>
<dbReference type="PANTHER" id="PTHR44936">
    <property type="entry name" value="SENSOR PROTEIN CREC"/>
    <property type="match status" value="1"/>
</dbReference>
<organism evidence="19 20">
    <name type="scientific">Emcibacter nanhaiensis</name>
    <dbReference type="NCBI Taxonomy" id="1505037"/>
    <lineage>
        <taxon>Bacteria</taxon>
        <taxon>Pseudomonadati</taxon>
        <taxon>Pseudomonadota</taxon>
        <taxon>Alphaproteobacteria</taxon>
        <taxon>Emcibacterales</taxon>
        <taxon>Emcibacteraceae</taxon>
        <taxon>Emcibacter</taxon>
    </lineage>
</organism>
<evidence type="ECO:0000256" key="2">
    <source>
        <dbReference type="ARBA" id="ARBA00004429"/>
    </source>
</evidence>
<sequence>MKDICLSPKFPDDRKNAVRVLNWSPSLFTRVFVLLVICLLFAFAVNGVRAILHVPDPPEIYSASELLVLYNKAVNSEDITPFRYQEQAEVSRPDKLDWRDSTLAEVLADHLGLSRDQVILRSGRSDNPQEDGAPERWGQRGDGPPGPPPGEDKSENELGFSDLLPWPDTLDPYQMPGDGRSDPFGLAPSQDMFRDLQGMVAEGPFFLAVRQDEGRWLVLRSPSPPLLSPYVKETLLWLLGGVLVMVPLAHFFARTLTRPILKFARAAEQMGIDPEATISEVDGPAELGTVAHALNQMRDSLQAYVRERTDMVGAIAHDLRTPLTRLTYRLDAAPEDIREKAAADIAEMEEMIVATLTLVREAGGASEREKLELRSLLESVTNDFSDMGHDVQLTAEAPVVISGDPLALRRLFGNLLSNAVKFGHRARCRMEKEEDFAVIEIEDDGPGLDEEDLERVFEPFYRTDRSRNRKTGGFGLGLTVVKSIVLAHNGSVELHNGKNGGIVAIVRLPVFIDQG</sequence>
<dbReference type="Proteomes" id="UP000319148">
    <property type="component" value="Unassembled WGS sequence"/>
</dbReference>
<dbReference type="EMBL" id="VFIY01000008">
    <property type="protein sequence ID" value="TPD60216.1"/>
    <property type="molecule type" value="Genomic_DNA"/>
</dbReference>
<proteinExistence type="predicted"/>
<dbReference type="GO" id="GO:0000155">
    <property type="term" value="F:phosphorelay sensor kinase activity"/>
    <property type="evidence" value="ECO:0007669"/>
    <property type="project" value="InterPro"/>
</dbReference>
<dbReference type="AlphaFoldDB" id="A0A501PKH1"/>
<feature type="region of interest" description="Disordered" evidence="15">
    <location>
        <begin position="119"/>
        <end position="161"/>
    </location>
</feature>
<dbReference type="GO" id="GO:0005886">
    <property type="term" value="C:plasma membrane"/>
    <property type="evidence" value="ECO:0007669"/>
    <property type="project" value="UniProtKB-SubCell"/>
</dbReference>
<accession>A0A501PKH1</accession>
<comment type="catalytic activity">
    <reaction evidence="1">
        <text>ATP + protein L-histidine = ADP + protein N-phospho-L-histidine.</text>
        <dbReference type="EC" id="2.7.13.3"/>
    </reaction>
</comment>
<evidence type="ECO:0000256" key="11">
    <source>
        <dbReference type="ARBA" id="ARBA00022840"/>
    </source>
</evidence>
<evidence type="ECO:0000256" key="13">
    <source>
        <dbReference type="ARBA" id="ARBA00023012"/>
    </source>
</evidence>
<dbReference type="Gene3D" id="3.30.565.10">
    <property type="entry name" value="Histidine kinase-like ATPase, C-terminal domain"/>
    <property type="match status" value="1"/>
</dbReference>
<keyword evidence="11" id="KW-0067">ATP-binding</keyword>
<evidence type="ECO:0000256" key="4">
    <source>
        <dbReference type="ARBA" id="ARBA00022475"/>
    </source>
</evidence>
<keyword evidence="8 16" id="KW-0812">Transmembrane</keyword>
<keyword evidence="12 16" id="KW-1133">Transmembrane helix</keyword>
<dbReference type="InterPro" id="IPR036097">
    <property type="entry name" value="HisK_dim/P_sf"/>
</dbReference>
<evidence type="ECO:0000256" key="14">
    <source>
        <dbReference type="ARBA" id="ARBA00023136"/>
    </source>
</evidence>
<dbReference type="EC" id="2.7.13.3" evidence="3"/>
<feature type="transmembrane region" description="Helical" evidence="16">
    <location>
        <begin position="31"/>
        <end position="52"/>
    </location>
</feature>
<dbReference type="InterPro" id="IPR005467">
    <property type="entry name" value="His_kinase_dom"/>
</dbReference>
<dbReference type="PROSITE" id="PS50109">
    <property type="entry name" value="HIS_KIN"/>
    <property type="match status" value="1"/>
</dbReference>
<feature type="domain" description="Histidine kinase" evidence="17">
    <location>
        <begin position="314"/>
        <end position="512"/>
    </location>
</feature>
<evidence type="ECO:0000256" key="9">
    <source>
        <dbReference type="ARBA" id="ARBA00022741"/>
    </source>
</evidence>
<dbReference type="SMART" id="SM00387">
    <property type="entry name" value="HATPase_c"/>
    <property type="match status" value="1"/>
</dbReference>
<dbReference type="InterPro" id="IPR003594">
    <property type="entry name" value="HATPase_dom"/>
</dbReference>
<evidence type="ECO:0000256" key="7">
    <source>
        <dbReference type="ARBA" id="ARBA00022679"/>
    </source>
</evidence>
<dbReference type="PROSITE" id="PS50885">
    <property type="entry name" value="HAMP"/>
    <property type="match status" value="1"/>
</dbReference>
<dbReference type="InterPro" id="IPR050980">
    <property type="entry name" value="2C_sensor_his_kinase"/>
</dbReference>
<evidence type="ECO:0000259" key="17">
    <source>
        <dbReference type="PROSITE" id="PS50109"/>
    </source>
</evidence>
<evidence type="ECO:0000256" key="16">
    <source>
        <dbReference type="SAM" id="Phobius"/>
    </source>
</evidence>
<dbReference type="InterPro" id="IPR004358">
    <property type="entry name" value="Sig_transdc_His_kin-like_C"/>
</dbReference>
<comment type="caution">
    <text evidence="19">The sequence shown here is derived from an EMBL/GenBank/DDBJ whole genome shotgun (WGS) entry which is preliminary data.</text>
</comment>
<dbReference type="Gene3D" id="1.10.287.130">
    <property type="match status" value="1"/>
</dbReference>
<dbReference type="CDD" id="cd06225">
    <property type="entry name" value="HAMP"/>
    <property type="match status" value="1"/>
</dbReference>
<dbReference type="CDD" id="cd00082">
    <property type="entry name" value="HisKA"/>
    <property type="match status" value="1"/>
</dbReference>
<dbReference type="PRINTS" id="PR00344">
    <property type="entry name" value="BCTRLSENSOR"/>
</dbReference>
<keyword evidence="13" id="KW-0902">Two-component regulatory system</keyword>
<evidence type="ECO:0000256" key="8">
    <source>
        <dbReference type="ARBA" id="ARBA00022692"/>
    </source>
</evidence>
<keyword evidence="20" id="KW-1185">Reference proteome</keyword>
<keyword evidence="9" id="KW-0547">Nucleotide-binding</keyword>
<dbReference type="SUPFAM" id="SSF47384">
    <property type="entry name" value="Homodimeric domain of signal transducing histidine kinase"/>
    <property type="match status" value="1"/>
</dbReference>
<evidence type="ECO:0000256" key="5">
    <source>
        <dbReference type="ARBA" id="ARBA00022519"/>
    </source>
</evidence>
<evidence type="ECO:0000256" key="1">
    <source>
        <dbReference type="ARBA" id="ARBA00000085"/>
    </source>
</evidence>
<evidence type="ECO:0000313" key="20">
    <source>
        <dbReference type="Proteomes" id="UP000319148"/>
    </source>
</evidence>
<dbReference type="OrthoDB" id="9804645at2"/>